<dbReference type="Pfam" id="PF26639">
    <property type="entry name" value="Het-6_barrel"/>
    <property type="match status" value="1"/>
</dbReference>
<keyword evidence="4" id="KW-1185">Reference proteome</keyword>
<dbReference type="Pfam" id="PF06985">
    <property type="entry name" value="HET"/>
    <property type="match status" value="1"/>
</dbReference>
<dbReference type="InterPro" id="IPR052895">
    <property type="entry name" value="HetReg/Transcr_Mod"/>
</dbReference>
<reference evidence="3" key="1">
    <citation type="journal article" date="2023" name="Mol. Phylogenet. Evol.">
        <title>Genome-scale phylogeny and comparative genomics of the fungal order Sordariales.</title>
        <authorList>
            <person name="Hensen N."/>
            <person name="Bonometti L."/>
            <person name="Westerberg I."/>
            <person name="Brannstrom I.O."/>
            <person name="Guillou S."/>
            <person name="Cros-Aarteil S."/>
            <person name="Calhoun S."/>
            <person name="Haridas S."/>
            <person name="Kuo A."/>
            <person name="Mondo S."/>
            <person name="Pangilinan J."/>
            <person name="Riley R."/>
            <person name="LaButti K."/>
            <person name="Andreopoulos B."/>
            <person name="Lipzen A."/>
            <person name="Chen C."/>
            <person name="Yan M."/>
            <person name="Daum C."/>
            <person name="Ng V."/>
            <person name="Clum A."/>
            <person name="Steindorff A."/>
            <person name="Ohm R.A."/>
            <person name="Martin F."/>
            <person name="Silar P."/>
            <person name="Natvig D.O."/>
            <person name="Lalanne C."/>
            <person name="Gautier V."/>
            <person name="Ament-Velasquez S.L."/>
            <person name="Kruys A."/>
            <person name="Hutchinson M.I."/>
            <person name="Powell A.J."/>
            <person name="Barry K."/>
            <person name="Miller A.N."/>
            <person name="Grigoriev I.V."/>
            <person name="Debuchy R."/>
            <person name="Gladieux P."/>
            <person name="Hiltunen Thoren M."/>
            <person name="Johannesson H."/>
        </authorList>
    </citation>
    <scope>NUCLEOTIDE SEQUENCE</scope>
    <source>
        <strain evidence="3">CBS 232.78</strain>
    </source>
</reference>
<name>A0AAE0U130_9PEZI</name>
<feature type="domain" description="Heterokaryon incompatibility" evidence="2">
    <location>
        <begin position="56"/>
        <end position="245"/>
    </location>
</feature>
<feature type="region of interest" description="Disordered" evidence="1">
    <location>
        <begin position="449"/>
        <end position="468"/>
    </location>
</feature>
<comment type="caution">
    <text evidence="3">The sequence shown here is derived from an EMBL/GenBank/DDBJ whole genome shotgun (WGS) entry which is preliminary data.</text>
</comment>
<accession>A0AAE0U130</accession>
<reference evidence="3" key="2">
    <citation type="submission" date="2023-06" db="EMBL/GenBank/DDBJ databases">
        <authorList>
            <consortium name="Lawrence Berkeley National Laboratory"/>
            <person name="Haridas S."/>
            <person name="Hensen N."/>
            <person name="Bonometti L."/>
            <person name="Westerberg I."/>
            <person name="Brannstrom I.O."/>
            <person name="Guillou S."/>
            <person name="Cros-Aarteil S."/>
            <person name="Calhoun S."/>
            <person name="Kuo A."/>
            <person name="Mondo S."/>
            <person name="Pangilinan J."/>
            <person name="Riley R."/>
            <person name="LaButti K."/>
            <person name="Andreopoulos B."/>
            <person name="Lipzen A."/>
            <person name="Chen C."/>
            <person name="Yanf M."/>
            <person name="Daum C."/>
            <person name="Ng V."/>
            <person name="Clum A."/>
            <person name="Steindorff A."/>
            <person name="Ohm R."/>
            <person name="Martin F."/>
            <person name="Silar P."/>
            <person name="Natvig D."/>
            <person name="Lalanne C."/>
            <person name="Gautier V."/>
            <person name="Ament-velasquez S.L."/>
            <person name="Kruys A."/>
            <person name="Hutchinson M.I."/>
            <person name="Powell A.J."/>
            <person name="Barry K."/>
            <person name="Miller A.N."/>
            <person name="Grigoriev I.V."/>
            <person name="Debuchy R."/>
            <person name="Gladieux P."/>
            <person name="Thoren M.H."/>
            <person name="Johannesson H."/>
        </authorList>
    </citation>
    <scope>NUCLEOTIDE SEQUENCE</scope>
    <source>
        <strain evidence="3">CBS 232.78</strain>
    </source>
</reference>
<dbReference type="AlphaFoldDB" id="A0AAE0U130"/>
<protein>
    <submittedName>
        <fullName evidence="3">Heterokaryon incompatibility protein-domain-containing protein</fullName>
    </submittedName>
</protein>
<sequence length="903" mass="100502">MYQYTSLPQRGQHFRLLQLQSAPPNISDFERPDGTRDRPKIYGRIIVVNLDDNPEYDALSYCWQSGDQPSTSKEKHQIHLTHPDDAHTGGICYIPINQALVTALHHLVASGPSLPLFIDQICINQSDMTERSSQVRLMGEIYGRCATVIAWLGPSSADLNSVFDFVPRVEDCDVLRKMFVAPERQASLITAIVLPKSNIGIDESVRSDVERMIQTVKREWSNFPYRGFVQMCCNRWFSRVWIIQEACLGPDVQFICGDRRCTIKQFQMVMAFSIVAHTMETSGLVTLPENRGRDAFVGQYHFQTASPANCILEQRRAVAASRASGNPQPSLAEVVVRFSLDGPFLKGSQSFNATEPHDHIYGLLGLANKDDAMVRDLVVDYAATPEKVFTEFTRLAATADIDILLFSQMERKSPKLRNLLPTWVPDWSSFICFPPGYLGVGSSMFSAGRKPGQTREVSSLQPPGNPGNPRCLTAEGLWICETNQVGERWMERRQESVKPAPTLETVLPFFVEVQTLLGSVRLIPAPSNLASVKELDQAVWLTCTGGQGLTMSYPPGNTVFGDQNMGRPLLGHLWNARIRQDAGLLRMKWRTAELERLAAVRSAGATTRAQLAAHGAQRYLVLFSKLSGFIGYWARRVRVEIPFAVSRAWFFVASLWTARSASDEDRAFYRTYGVIPDKRTSSLDQVLYMHARRVCFTSSAGHVGLGPVGMQPGDVVVVLKGSTSPMILRPGAKVADSYKYIGEAYCYGFMHECLNCKAERLELLGWEHVRRGPGPGPRNARVLADWSNPAKDPAASANLPGYSVIGGPPCHLVEPGKGHEPIRAVLYRPSSPYETRQTIPLIQELTVTIWILAKGYGVRLKGLKNHKGSSALWFIYIMVAPLPLPWPPKGPFGPYSYGSKRIE</sequence>
<gene>
    <name evidence="3" type="ORF">B0H63DRAFT_447611</name>
</gene>
<evidence type="ECO:0000313" key="3">
    <source>
        <dbReference type="EMBL" id="KAK3386695.1"/>
    </source>
</evidence>
<proteinExistence type="predicted"/>
<evidence type="ECO:0000256" key="1">
    <source>
        <dbReference type="SAM" id="MobiDB-lite"/>
    </source>
</evidence>
<organism evidence="3 4">
    <name type="scientific">Podospora didyma</name>
    <dbReference type="NCBI Taxonomy" id="330526"/>
    <lineage>
        <taxon>Eukaryota</taxon>
        <taxon>Fungi</taxon>
        <taxon>Dikarya</taxon>
        <taxon>Ascomycota</taxon>
        <taxon>Pezizomycotina</taxon>
        <taxon>Sordariomycetes</taxon>
        <taxon>Sordariomycetidae</taxon>
        <taxon>Sordariales</taxon>
        <taxon>Podosporaceae</taxon>
        <taxon>Podospora</taxon>
    </lineage>
</organism>
<evidence type="ECO:0000313" key="4">
    <source>
        <dbReference type="Proteomes" id="UP001285441"/>
    </source>
</evidence>
<dbReference type="EMBL" id="JAULSW010000003">
    <property type="protein sequence ID" value="KAK3386695.1"/>
    <property type="molecule type" value="Genomic_DNA"/>
</dbReference>
<dbReference type="PANTHER" id="PTHR24148:SF73">
    <property type="entry name" value="HET DOMAIN PROTEIN (AFU_ORTHOLOGUE AFUA_8G01020)"/>
    <property type="match status" value="1"/>
</dbReference>
<dbReference type="Proteomes" id="UP001285441">
    <property type="component" value="Unassembled WGS sequence"/>
</dbReference>
<evidence type="ECO:0000259" key="2">
    <source>
        <dbReference type="Pfam" id="PF06985"/>
    </source>
</evidence>
<dbReference type="PANTHER" id="PTHR24148">
    <property type="entry name" value="ANKYRIN REPEAT DOMAIN-CONTAINING PROTEIN 39 HOMOLOG-RELATED"/>
    <property type="match status" value="1"/>
</dbReference>
<dbReference type="InterPro" id="IPR010730">
    <property type="entry name" value="HET"/>
</dbReference>